<gene>
    <name evidence="1" type="ORF">GCM10020260_25470</name>
</gene>
<comment type="caution">
    <text evidence="1">The sequence shown here is derived from an EMBL/GenBank/DDBJ whole genome shotgun (WGS) entry which is preliminary data.</text>
</comment>
<keyword evidence="2" id="KW-1185">Reference proteome</keyword>
<organism evidence="1 2">
    <name type="scientific">Nesterenkonia halobia</name>
    <dbReference type="NCBI Taxonomy" id="37922"/>
    <lineage>
        <taxon>Bacteria</taxon>
        <taxon>Bacillati</taxon>
        <taxon>Actinomycetota</taxon>
        <taxon>Actinomycetes</taxon>
        <taxon>Micrococcales</taxon>
        <taxon>Micrococcaceae</taxon>
        <taxon>Nesterenkonia</taxon>
    </lineage>
</organism>
<reference evidence="2" key="1">
    <citation type="journal article" date="2019" name="Int. J. Syst. Evol. Microbiol.">
        <title>The Global Catalogue of Microorganisms (GCM) 10K type strain sequencing project: providing services to taxonomists for standard genome sequencing and annotation.</title>
        <authorList>
            <consortium name="The Broad Institute Genomics Platform"/>
            <consortium name="The Broad Institute Genome Sequencing Center for Infectious Disease"/>
            <person name="Wu L."/>
            <person name="Ma J."/>
        </authorList>
    </citation>
    <scope>NUCLEOTIDE SEQUENCE [LARGE SCALE GENOMIC DNA]</scope>
    <source>
        <strain evidence="2">JCM 11483</strain>
    </source>
</reference>
<dbReference type="EMBL" id="BAAAYG010000014">
    <property type="protein sequence ID" value="GAA3287944.1"/>
    <property type="molecule type" value="Genomic_DNA"/>
</dbReference>
<accession>A0ABP6RF24</accession>
<dbReference type="RefSeq" id="WP_344721992.1">
    <property type="nucleotide sequence ID" value="NZ_BAAAYG010000014.1"/>
</dbReference>
<sequence length="293" mass="30250">MTSETTGTTRDVARLADGAEVRRRCAQSTARRLVAGAGSLDIVAYRCPSQPSLAPLAHGLTADGDWLVALPEARLPVGASGLPEQLEARVRVDQLGAPSDIRVQVASLHALGTLRLLSAEESSRLLAAGTEPAALDAAAQAPGAVLGLLSAETVLVHARDDVEKLPWQAVAAGGAFPAPNDEWDAVDAAASLDDAAVRRLVEELAGGSRRGIIGRPVAAPQELLGAAADGVVPGVARPADDQAAPVLLDVDAEGCTWLIRNDGQVRSVVLAFDRPVRGMADLQEALRAWCATG</sequence>
<evidence type="ECO:0000313" key="2">
    <source>
        <dbReference type="Proteomes" id="UP001501736"/>
    </source>
</evidence>
<name>A0ABP6RF24_9MICC</name>
<evidence type="ECO:0000313" key="1">
    <source>
        <dbReference type="EMBL" id="GAA3287944.1"/>
    </source>
</evidence>
<protein>
    <recommendedName>
        <fullName evidence="3">ESX secretion-associated protein EspG</fullName>
    </recommendedName>
</protein>
<proteinExistence type="predicted"/>
<dbReference type="Proteomes" id="UP001501736">
    <property type="component" value="Unassembled WGS sequence"/>
</dbReference>
<evidence type="ECO:0008006" key="3">
    <source>
        <dbReference type="Google" id="ProtNLM"/>
    </source>
</evidence>